<evidence type="ECO:0000256" key="1">
    <source>
        <dbReference type="SAM" id="Phobius"/>
    </source>
</evidence>
<reference evidence="2 3" key="1">
    <citation type="submission" date="2018-02" db="EMBL/GenBank/DDBJ databases">
        <title>Draft genome sequencing of Pseudomonas frederiksbergensis 11-D3.</title>
        <authorList>
            <person name="Zheng B.-X."/>
        </authorList>
    </citation>
    <scope>NUCLEOTIDE SEQUENCE [LARGE SCALE GENOMIC DNA]</scope>
    <source>
        <strain evidence="2 3">11-D3</strain>
    </source>
</reference>
<comment type="caution">
    <text evidence="2">The sequence shown here is derived from an EMBL/GenBank/DDBJ whole genome shotgun (WGS) entry which is preliminary data.</text>
</comment>
<dbReference type="Proteomes" id="UP000239687">
    <property type="component" value="Unassembled WGS sequence"/>
</dbReference>
<evidence type="ECO:0000313" key="2">
    <source>
        <dbReference type="EMBL" id="PQO98854.1"/>
    </source>
</evidence>
<dbReference type="AlphaFoldDB" id="A0A2S8H8T3"/>
<organism evidence="2 3">
    <name type="scientific">Pseudomonas frederiksbergensis</name>
    <dbReference type="NCBI Taxonomy" id="104087"/>
    <lineage>
        <taxon>Bacteria</taxon>
        <taxon>Pseudomonadati</taxon>
        <taxon>Pseudomonadota</taxon>
        <taxon>Gammaproteobacteria</taxon>
        <taxon>Pseudomonadales</taxon>
        <taxon>Pseudomonadaceae</taxon>
        <taxon>Pseudomonas</taxon>
    </lineage>
</organism>
<keyword evidence="1" id="KW-1133">Transmembrane helix</keyword>
<protein>
    <recommendedName>
        <fullName evidence="4">DUF3040 domain-containing protein</fullName>
    </recommendedName>
</protein>
<feature type="transmembrane region" description="Helical" evidence="1">
    <location>
        <begin position="51"/>
        <end position="72"/>
    </location>
</feature>
<evidence type="ECO:0008006" key="4">
    <source>
        <dbReference type="Google" id="ProtNLM"/>
    </source>
</evidence>
<accession>A0A2S8H8T3</accession>
<dbReference type="EMBL" id="PUIN01000018">
    <property type="protein sequence ID" value="PQO98854.1"/>
    <property type="molecule type" value="Genomic_DNA"/>
</dbReference>
<keyword evidence="1" id="KW-0812">Transmembrane</keyword>
<evidence type="ECO:0000313" key="3">
    <source>
        <dbReference type="Proteomes" id="UP000239687"/>
    </source>
</evidence>
<proteinExistence type="predicted"/>
<name>A0A2S8H8T3_9PSED</name>
<gene>
    <name evidence="2" type="ORF">C5612_27005</name>
</gene>
<sequence length="73" mass="7980">MSRSLFTPAELEEIHAQIAQLRADTMRISAQTSPTVCVPLFVPHVHFLQTITLAFCLVATVGTITAAVIKFLL</sequence>
<keyword evidence="1" id="KW-0472">Membrane</keyword>